<evidence type="ECO:0000256" key="1">
    <source>
        <dbReference type="SAM" id="MobiDB-lite"/>
    </source>
</evidence>
<dbReference type="InterPro" id="IPR008962">
    <property type="entry name" value="PapD-like_sf"/>
</dbReference>
<dbReference type="Pfam" id="PF00635">
    <property type="entry name" value="Motile_Sperm"/>
    <property type="match status" value="1"/>
</dbReference>
<dbReference type="Proteomes" id="UP000419144">
    <property type="component" value="Unassembled WGS sequence"/>
</dbReference>
<dbReference type="EMBL" id="BLBS01000022">
    <property type="protein sequence ID" value="GET87678.1"/>
    <property type="molecule type" value="Genomic_DNA"/>
</dbReference>
<evidence type="ECO:0000256" key="2">
    <source>
        <dbReference type="SAM" id="Phobius"/>
    </source>
</evidence>
<dbReference type="OrthoDB" id="273494at2759"/>
<keyword evidence="5" id="KW-1185">Reference proteome</keyword>
<evidence type="ECO:0000313" key="5">
    <source>
        <dbReference type="Proteomes" id="UP000419144"/>
    </source>
</evidence>
<comment type="caution">
    <text evidence="4">The sequence shown here is derived from an EMBL/GenBank/DDBJ whole genome shotgun (WGS) entry which is preliminary data.</text>
</comment>
<dbReference type="SUPFAM" id="SSF49354">
    <property type="entry name" value="PapD-like"/>
    <property type="match status" value="1"/>
</dbReference>
<accession>A0A640KEF8</accession>
<dbReference type="PROSITE" id="PS50202">
    <property type="entry name" value="MSP"/>
    <property type="match status" value="1"/>
</dbReference>
<name>A0A640KEF8_LEITA</name>
<dbReference type="VEuPathDB" id="TriTrypDB:LtaPh_1713400"/>
<feature type="transmembrane region" description="Helical" evidence="2">
    <location>
        <begin position="542"/>
        <end position="564"/>
    </location>
</feature>
<protein>
    <recommendedName>
        <fullName evidence="3">MSP domain-containing protein</fullName>
    </recommendedName>
</protein>
<reference evidence="4" key="1">
    <citation type="submission" date="2019-11" db="EMBL/GenBank/DDBJ databases">
        <title>Leishmania tarentolae CDS.</title>
        <authorList>
            <person name="Goto Y."/>
            <person name="Yamagishi J."/>
        </authorList>
    </citation>
    <scope>NUCLEOTIDE SEQUENCE [LARGE SCALE GENOMIC DNA]</scope>
    <source>
        <strain evidence="4">Parrot Tar II</strain>
    </source>
</reference>
<proteinExistence type="predicted"/>
<keyword evidence="2" id="KW-1133">Transmembrane helix</keyword>
<dbReference type="InterPro" id="IPR013783">
    <property type="entry name" value="Ig-like_fold"/>
</dbReference>
<evidence type="ECO:0000313" key="4">
    <source>
        <dbReference type="EMBL" id="GET87678.1"/>
    </source>
</evidence>
<gene>
    <name evidence="4" type="ORF">LtaPh_1713400</name>
</gene>
<dbReference type="InterPro" id="IPR000535">
    <property type="entry name" value="MSP_dom"/>
</dbReference>
<feature type="compositionally biased region" description="Basic and acidic residues" evidence="1">
    <location>
        <begin position="649"/>
        <end position="670"/>
    </location>
</feature>
<feature type="domain" description="MSP" evidence="3">
    <location>
        <begin position="332"/>
        <end position="460"/>
    </location>
</feature>
<organism evidence="4 5">
    <name type="scientific">Leishmania tarentolae</name>
    <name type="common">Sauroleishmania tarentolae</name>
    <dbReference type="NCBI Taxonomy" id="5689"/>
    <lineage>
        <taxon>Eukaryota</taxon>
        <taxon>Discoba</taxon>
        <taxon>Euglenozoa</taxon>
        <taxon>Kinetoplastea</taxon>
        <taxon>Metakinetoplastina</taxon>
        <taxon>Trypanosomatida</taxon>
        <taxon>Trypanosomatidae</taxon>
        <taxon>Leishmaniinae</taxon>
        <taxon>Leishmania</taxon>
        <taxon>lizard Leishmania</taxon>
    </lineage>
</organism>
<dbReference type="AlphaFoldDB" id="A0A640KEF8"/>
<keyword evidence="2" id="KW-0812">Transmembrane</keyword>
<feature type="compositionally biased region" description="Basic and acidic residues" evidence="1">
    <location>
        <begin position="604"/>
        <end position="617"/>
    </location>
</feature>
<keyword evidence="2" id="KW-0472">Membrane</keyword>
<dbReference type="Gene3D" id="2.60.40.10">
    <property type="entry name" value="Immunoglobulins"/>
    <property type="match status" value="1"/>
</dbReference>
<feature type="region of interest" description="Disordered" evidence="1">
    <location>
        <begin position="575"/>
        <end position="670"/>
    </location>
</feature>
<feature type="compositionally biased region" description="Low complexity" evidence="1">
    <location>
        <begin position="575"/>
        <end position="584"/>
    </location>
</feature>
<sequence length="670" mass="73399">MRKVEKTAAHAREAVRTPDLIVCFHADYPPCPVAARLLCPTYDDPSLSFPYLLYLFLPARGMLHTILNPISIMHAQTPRERSDFVRSLCSAALHDLHRRSSVDSPCTCLFFSATTQRSRLPRLTSLLVVSPFLPPCLRAYISSGACNSHGCDCCLFLVPPGGRPTATAAVRVGVLLALLVYCSRLCVEAEPPASTHHWRGWRSRSTLLVPCMGFSCVYPHCPTSISVCVCVRVRVCVCLCKLAVHLRTRASARGYVGIGSCLDVAHILVASRFSFLFLPFFRVNAAALFSMESRYSLQSESTTAEPTEASHVSKSYSPSPRLRSWAAKMHTQIKIEPSHLVFPPPHFGRCIQNAISIYNVSKQPCVFKMRSQNPERYVAKPHIAIVAPESATRSFVTLRDMNTLGMKSLPEETQDRFRFSLKFYDPRTVDPSVSARDMWNLLTARDNKVDHEQDLIAYFTKKDTPVGGLVTFFPPTYIPVIPSVAPNATPLPTTATALTSARASSSAATRHFNNDGGAVSRLLAASGAVKEWAKAATTTRGLWFGVIVAVLMALSVTVAGTHIWGAGDAGAGRAQATAARGRPAPYEQRGQADRADSAAPLEPPSHHAESVVHHDVPAAESAQAYRHQQHHGEHQSGQLEATASLVDPPYEHPEAPPVQEEVHHEHREKC</sequence>
<evidence type="ECO:0000259" key="3">
    <source>
        <dbReference type="PROSITE" id="PS50202"/>
    </source>
</evidence>